<keyword evidence="3" id="KW-1185">Reference proteome</keyword>
<organism evidence="2 3">
    <name type="scientific">Paludisphaera mucosa</name>
    <dbReference type="NCBI Taxonomy" id="3030827"/>
    <lineage>
        <taxon>Bacteria</taxon>
        <taxon>Pseudomonadati</taxon>
        <taxon>Planctomycetota</taxon>
        <taxon>Planctomycetia</taxon>
        <taxon>Isosphaerales</taxon>
        <taxon>Isosphaeraceae</taxon>
        <taxon>Paludisphaera</taxon>
    </lineage>
</organism>
<accession>A0ABT6FAW1</accession>
<evidence type="ECO:0008006" key="4">
    <source>
        <dbReference type="Google" id="ProtNLM"/>
    </source>
</evidence>
<feature type="transmembrane region" description="Helical" evidence="1">
    <location>
        <begin position="45"/>
        <end position="66"/>
    </location>
</feature>
<keyword evidence="1" id="KW-0812">Transmembrane</keyword>
<proteinExistence type="predicted"/>
<sequence>MTNDDLEGRLARLRAEWPVDSMVDAVTARIEAEPPRRRPRRARRLAGMAASGLGLLGVLTLAWLMIASRPTTLLAAVQRGLEKANAAHLIFNGTDEKGVEHRGDAWYVKGRGVRMEEPGRVIVEDLTNQWSWRTDAGEPVVIRQRTPGFFATQLPQMMALQASPDGWKRERSPELDRDVDGRACRGYTFNAPPELFPGRPAPRAVLLADAEELVRELAVEERREDGTWRRAREVRIEYDPPIPPGKLAFGPPDGGRVIDRDEAFHGRFPLDRALHRVELGGLILAVHVVQPLVDREGFYVVSSVRGTAEFLRRHPPRRRPLNPERVDLDVAFQRIGNGMYGTSYDMVGLGDATRDGVEYGWWLIVPRRFFRLKDGRREYVRDGELGPAAGEPARLDDLPGKARIPLRATYWDPAFRDQRGALGEVSTWAEVPIPPDRDATTIEAVAARARRDLIDMGGGAAGYTLLGIAADAKPDASNGRPMSHFLPESITDADFAAAVRRGLDDLRGWDQIGDVEMSQPPPP</sequence>
<protein>
    <recommendedName>
        <fullName evidence="4">DUF4179 domain-containing protein</fullName>
    </recommendedName>
</protein>
<keyword evidence="1" id="KW-1133">Transmembrane helix</keyword>
<dbReference type="RefSeq" id="WP_277860986.1">
    <property type="nucleotide sequence ID" value="NZ_JARRAG010000002.1"/>
</dbReference>
<gene>
    <name evidence="2" type="ORF">PZE19_12660</name>
</gene>
<dbReference type="Proteomes" id="UP001216907">
    <property type="component" value="Unassembled WGS sequence"/>
</dbReference>
<evidence type="ECO:0000256" key="1">
    <source>
        <dbReference type="SAM" id="Phobius"/>
    </source>
</evidence>
<keyword evidence="1" id="KW-0472">Membrane</keyword>
<comment type="caution">
    <text evidence="2">The sequence shown here is derived from an EMBL/GenBank/DDBJ whole genome shotgun (WGS) entry which is preliminary data.</text>
</comment>
<name>A0ABT6FAW1_9BACT</name>
<evidence type="ECO:0000313" key="3">
    <source>
        <dbReference type="Proteomes" id="UP001216907"/>
    </source>
</evidence>
<dbReference type="EMBL" id="JARRAG010000002">
    <property type="protein sequence ID" value="MDG3004631.1"/>
    <property type="molecule type" value="Genomic_DNA"/>
</dbReference>
<reference evidence="2 3" key="1">
    <citation type="submission" date="2023-03" db="EMBL/GenBank/DDBJ databases">
        <title>Paludisphaera mucosa sp. nov. a novel planctomycete from northern fen.</title>
        <authorList>
            <person name="Ivanova A."/>
        </authorList>
    </citation>
    <scope>NUCLEOTIDE SEQUENCE [LARGE SCALE GENOMIC DNA]</scope>
    <source>
        <strain evidence="2 3">Pla2</strain>
    </source>
</reference>
<evidence type="ECO:0000313" key="2">
    <source>
        <dbReference type="EMBL" id="MDG3004631.1"/>
    </source>
</evidence>